<evidence type="ECO:0000259" key="4">
    <source>
        <dbReference type="Pfam" id="PF03976"/>
    </source>
</evidence>
<keyword evidence="6" id="KW-1185">Reference proteome</keyword>
<dbReference type="Proteomes" id="UP000199041">
    <property type="component" value="Unassembled WGS sequence"/>
</dbReference>
<evidence type="ECO:0000256" key="3">
    <source>
        <dbReference type="ARBA" id="ARBA00022777"/>
    </source>
</evidence>
<dbReference type="NCBIfam" id="TIGR03709">
    <property type="entry name" value="PPK2_rel_1"/>
    <property type="match status" value="1"/>
</dbReference>
<dbReference type="InterPro" id="IPR022488">
    <property type="entry name" value="PPK2-related"/>
</dbReference>
<gene>
    <name evidence="5" type="ORF">SAMN05192529_101390</name>
</gene>
<evidence type="ECO:0000313" key="5">
    <source>
        <dbReference type="EMBL" id="SDZ77352.1"/>
    </source>
</evidence>
<keyword evidence="3" id="KW-0418">Kinase</keyword>
<dbReference type="Pfam" id="PF03976">
    <property type="entry name" value="PPK2"/>
    <property type="match status" value="1"/>
</dbReference>
<dbReference type="InterPro" id="IPR027417">
    <property type="entry name" value="P-loop_NTPase"/>
</dbReference>
<dbReference type="AlphaFoldDB" id="A0A1H3VTA7"/>
<dbReference type="PIRSF" id="PIRSF028756">
    <property type="entry name" value="PPK2_prd"/>
    <property type="match status" value="1"/>
</dbReference>
<dbReference type="EMBL" id="FNQY01000001">
    <property type="protein sequence ID" value="SDZ77352.1"/>
    <property type="molecule type" value="Genomic_DNA"/>
</dbReference>
<dbReference type="GO" id="GO:0008976">
    <property type="term" value="F:polyphosphate kinase activity"/>
    <property type="evidence" value="ECO:0007669"/>
    <property type="project" value="InterPro"/>
</dbReference>
<proteinExistence type="inferred from homology"/>
<dbReference type="PANTHER" id="PTHR34383">
    <property type="entry name" value="POLYPHOSPHATE:AMP PHOSPHOTRANSFERASE-RELATED"/>
    <property type="match status" value="1"/>
</dbReference>
<accession>A0A1H3VTA7</accession>
<comment type="similarity">
    <text evidence="1">Belongs to the polyphosphate kinase 2 (PPK2) family. Class I subfamily.</text>
</comment>
<sequence length="261" mass="30718">MALILSHFYLPTMAKLRLDKISADPPKDADKDSFKKKTKEYQKAIDEWQNKLYAAHNDAILIVFQGMDASGKDGAVRSVFSEVNPQGISVHSFKVPTKEELDHDFLWRIHKQTPEKGMIKIFNRSHYEDILVTRVHKTINDKTAKERMKSINEFEQLLTKNHTHILKFYLHITPEVQSERLAERMQIKRKMWKYNPGDAVEAKSWIEYQKCYEDCFEHCNEVPWIIVPANKNWYKEYIVAKAVHDLIRKINPKYPGLEQTS</sequence>
<dbReference type="Gene3D" id="3.40.50.300">
    <property type="entry name" value="P-loop containing nucleotide triphosphate hydrolases"/>
    <property type="match status" value="1"/>
</dbReference>
<feature type="domain" description="Polyphosphate kinase-2-related" evidence="4">
    <location>
        <begin position="30"/>
        <end position="249"/>
    </location>
</feature>
<dbReference type="GO" id="GO:0006797">
    <property type="term" value="P:polyphosphate metabolic process"/>
    <property type="evidence" value="ECO:0007669"/>
    <property type="project" value="InterPro"/>
</dbReference>
<reference evidence="5 6" key="1">
    <citation type="submission" date="2016-10" db="EMBL/GenBank/DDBJ databases">
        <authorList>
            <person name="de Groot N.N."/>
        </authorList>
    </citation>
    <scope>NUCLEOTIDE SEQUENCE [LARGE SCALE GENOMIC DNA]</scope>
    <source>
        <strain evidence="5 6">Vu-144</strain>
    </source>
</reference>
<evidence type="ECO:0000256" key="2">
    <source>
        <dbReference type="ARBA" id="ARBA00022679"/>
    </source>
</evidence>
<protein>
    <submittedName>
        <fullName evidence="5">Polyphosphate:nucleotide phosphotransferase, PPK2 family</fullName>
    </submittedName>
</protein>
<organism evidence="5 6">
    <name type="scientific">Arachidicoccus rhizosphaerae</name>
    <dbReference type="NCBI Taxonomy" id="551991"/>
    <lineage>
        <taxon>Bacteria</taxon>
        <taxon>Pseudomonadati</taxon>
        <taxon>Bacteroidota</taxon>
        <taxon>Chitinophagia</taxon>
        <taxon>Chitinophagales</taxon>
        <taxon>Chitinophagaceae</taxon>
        <taxon>Arachidicoccus</taxon>
    </lineage>
</organism>
<dbReference type="STRING" id="551991.SAMN05192529_101390"/>
<name>A0A1H3VTA7_9BACT</name>
<evidence type="ECO:0000313" key="6">
    <source>
        <dbReference type="Proteomes" id="UP000199041"/>
    </source>
</evidence>
<dbReference type="InterPro" id="IPR022300">
    <property type="entry name" value="PPK2-rel_1"/>
</dbReference>
<dbReference type="InterPro" id="IPR016898">
    <property type="entry name" value="Polyphosphate_phosphotransfera"/>
</dbReference>
<keyword evidence="2 5" id="KW-0808">Transferase</keyword>
<dbReference type="SUPFAM" id="SSF52540">
    <property type="entry name" value="P-loop containing nucleoside triphosphate hydrolases"/>
    <property type="match status" value="1"/>
</dbReference>
<dbReference type="PANTHER" id="PTHR34383:SF3">
    <property type="entry name" value="POLYPHOSPHATE:AMP PHOSPHOTRANSFERASE"/>
    <property type="match status" value="1"/>
</dbReference>
<evidence type="ECO:0000256" key="1">
    <source>
        <dbReference type="ARBA" id="ARBA00009924"/>
    </source>
</evidence>